<dbReference type="AlphaFoldDB" id="A0A1X7I311"/>
<name>A0A1X7I311_9FLAO</name>
<sequence length="62" mass="7178">MGEYLNKFWVISLFISPSSFVIKRVGLLCRYGSKYSLFVNYNKVSKVIIGLFDAVLHLIFQN</sequence>
<proteinExistence type="predicted"/>
<dbReference type="Proteomes" id="UP000193420">
    <property type="component" value="Unassembled WGS sequence"/>
</dbReference>
<dbReference type="EMBL" id="FXAO01000001">
    <property type="protein sequence ID" value="SMG08764.1"/>
    <property type="molecule type" value="Genomic_DNA"/>
</dbReference>
<gene>
    <name evidence="1" type="ORF">SAMN03080602_00376</name>
</gene>
<protein>
    <submittedName>
        <fullName evidence="1">Uncharacterized protein</fullName>
    </submittedName>
</protein>
<accession>A0A1X7I311</accession>
<evidence type="ECO:0000313" key="2">
    <source>
        <dbReference type="Proteomes" id="UP000193420"/>
    </source>
</evidence>
<organism evidence="1 2">
    <name type="scientific">Arenibacter troitsensis</name>
    <dbReference type="NCBI Taxonomy" id="188872"/>
    <lineage>
        <taxon>Bacteria</taxon>
        <taxon>Pseudomonadati</taxon>
        <taxon>Bacteroidota</taxon>
        <taxon>Flavobacteriia</taxon>
        <taxon>Flavobacteriales</taxon>
        <taxon>Flavobacteriaceae</taxon>
        <taxon>Arenibacter</taxon>
    </lineage>
</organism>
<keyword evidence="2" id="KW-1185">Reference proteome</keyword>
<reference evidence="2" key="1">
    <citation type="submission" date="2017-04" db="EMBL/GenBank/DDBJ databases">
        <authorList>
            <person name="Varghese N."/>
            <person name="Submissions S."/>
        </authorList>
    </citation>
    <scope>NUCLEOTIDE SEQUENCE [LARGE SCALE GENOMIC DNA]</scope>
    <source>
        <strain evidence="2">DSM 19835</strain>
    </source>
</reference>
<evidence type="ECO:0000313" key="1">
    <source>
        <dbReference type="EMBL" id="SMG08764.1"/>
    </source>
</evidence>